<dbReference type="InterPro" id="IPR001387">
    <property type="entry name" value="Cro/C1-type_HTH"/>
</dbReference>
<evidence type="ECO:0000313" key="3">
    <source>
        <dbReference type="EMBL" id="SHE60484.1"/>
    </source>
</evidence>
<dbReference type="OrthoDB" id="9812495at2"/>
<reference evidence="3 4" key="1">
    <citation type="submission" date="2016-11" db="EMBL/GenBank/DDBJ databases">
        <authorList>
            <person name="Jaros S."/>
            <person name="Januszkiewicz K."/>
            <person name="Wedrychowicz H."/>
        </authorList>
    </citation>
    <scope>NUCLEOTIDE SEQUENCE [LARGE SCALE GENOMIC DNA]</scope>
    <source>
        <strain evidence="3 4">DSM 17459</strain>
    </source>
</reference>
<organism evidence="3 4">
    <name type="scientific">Lactonifactor longoviformis DSM 17459</name>
    <dbReference type="NCBI Taxonomy" id="1122155"/>
    <lineage>
        <taxon>Bacteria</taxon>
        <taxon>Bacillati</taxon>
        <taxon>Bacillota</taxon>
        <taxon>Clostridia</taxon>
        <taxon>Eubacteriales</taxon>
        <taxon>Clostridiaceae</taxon>
        <taxon>Lactonifactor</taxon>
    </lineage>
</organism>
<evidence type="ECO:0000256" key="1">
    <source>
        <dbReference type="ARBA" id="ARBA00023125"/>
    </source>
</evidence>
<dbReference type="InterPro" id="IPR011990">
    <property type="entry name" value="TPR-like_helical_dom_sf"/>
</dbReference>
<dbReference type="AlphaFoldDB" id="A0A1M4UUW9"/>
<dbReference type="InterPro" id="IPR010982">
    <property type="entry name" value="Lambda_DNA-bd_dom_sf"/>
</dbReference>
<name>A0A1M4UUW9_9CLOT</name>
<keyword evidence="1 3" id="KW-0238">DNA-binding</keyword>
<dbReference type="PROSITE" id="PS50943">
    <property type="entry name" value="HTH_CROC1"/>
    <property type="match status" value="1"/>
</dbReference>
<sequence length="349" mass="40563">MELGKVIRTFRKEKQMTQEEMARRLGVTPPAVNKWENGNSYPDITLLAPIARLLGITTDTLLSYREELTDQEIQEILTQLSARMKKEEYGTVFQWGLGVIQEYPGCEALILSVVQVLDAYRDILQIPEAEKYDEEICSLYRRILDSTDSAAVHTALTALFLIALKKEQYEQAEQYLDKIPQQKVNSMRYRALLYAKQEKNDQAYELYERMLFQGYSDLTWCLQGISALAIKENHMGKAERIAQKQKKLAEILEMGKYMEASPEFSLAYMRKDKEACLCLLEEMTDGLEDIAPYRKSELYSHLAYTKRETGNIAFMMIKAMEEDESLDFLRGEERFERVLGRIKQMADRR</sequence>
<dbReference type="Pfam" id="PF01381">
    <property type="entry name" value="HTH_3"/>
    <property type="match status" value="1"/>
</dbReference>
<dbReference type="Gene3D" id="1.10.260.40">
    <property type="entry name" value="lambda repressor-like DNA-binding domains"/>
    <property type="match status" value="1"/>
</dbReference>
<dbReference type="PANTHER" id="PTHR46558">
    <property type="entry name" value="TRACRIPTIONAL REGULATORY PROTEIN-RELATED-RELATED"/>
    <property type="match status" value="1"/>
</dbReference>
<dbReference type="STRING" id="1122155.SAMN02745158_00993"/>
<dbReference type="Gene3D" id="1.25.40.10">
    <property type="entry name" value="Tetratricopeptide repeat domain"/>
    <property type="match status" value="1"/>
</dbReference>
<dbReference type="RefSeq" id="WP_072849511.1">
    <property type="nucleotide sequence ID" value="NZ_FQVI01000003.1"/>
</dbReference>
<dbReference type="Proteomes" id="UP000184245">
    <property type="component" value="Unassembled WGS sequence"/>
</dbReference>
<evidence type="ECO:0000313" key="4">
    <source>
        <dbReference type="Proteomes" id="UP000184245"/>
    </source>
</evidence>
<feature type="domain" description="HTH cro/C1-type" evidence="2">
    <location>
        <begin position="7"/>
        <end position="61"/>
    </location>
</feature>
<dbReference type="CDD" id="cd00093">
    <property type="entry name" value="HTH_XRE"/>
    <property type="match status" value="1"/>
</dbReference>
<dbReference type="SUPFAM" id="SSF47413">
    <property type="entry name" value="lambda repressor-like DNA-binding domains"/>
    <property type="match status" value="1"/>
</dbReference>
<keyword evidence="4" id="KW-1185">Reference proteome</keyword>
<evidence type="ECO:0000259" key="2">
    <source>
        <dbReference type="PROSITE" id="PS50943"/>
    </source>
</evidence>
<dbReference type="GO" id="GO:0003677">
    <property type="term" value="F:DNA binding"/>
    <property type="evidence" value="ECO:0007669"/>
    <property type="project" value="UniProtKB-KW"/>
</dbReference>
<dbReference type="EMBL" id="FQVI01000003">
    <property type="protein sequence ID" value="SHE60484.1"/>
    <property type="molecule type" value="Genomic_DNA"/>
</dbReference>
<dbReference type="SMART" id="SM00530">
    <property type="entry name" value="HTH_XRE"/>
    <property type="match status" value="1"/>
</dbReference>
<gene>
    <name evidence="3" type="ORF">SAMN02745158_00993</name>
</gene>
<accession>A0A1M4UUW9</accession>
<proteinExistence type="predicted"/>
<protein>
    <submittedName>
        <fullName evidence="3">DNA-binding transcriptional regulator, XRE-family HTH domain</fullName>
    </submittedName>
</protein>
<dbReference type="PANTHER" id="PTHR46558:SF11">
    <property type="entry name" value="HTH-TYPE TRANSCRIPTIONAL REGULATOR XRE"/>
    <property type="match status" value="1"/>
</dbReference>